<evidence type="ECO:0000313" key="3">
    <source>
        <dbReference type="Proteomes" id="UP000192907"/>
    </source>
</evidence>
<evidence type="ECO:0000256" key="1">
    <source>
        <dbReference type="SAM" id="MobiDB-lite"/>
    </source>
</evidence>
<feature type="region of interest" description="Disordered" evidence="1">
    <location>
        <begin position="25"/>
        <end position="59"/>
    </location>
</feature>
<keyword evidence="3" id="KW-1185">Reference proteome</keyword>
<gene>
    <name evidence="2" type="ORF">SAMN06296036_105184</name>
</gene>
<dbReference type="Proteomes" id="UP000192907">
    <property type="component" value="Unassembled WGS sequence"/>
</dbReference>
<proteinExistence type="predicted"/>
<dbReference type="EMBL" id="FWZT01000005">
    <property type="protein sequence ID" value="SMF12609.1"/>
    <property type="molecule type" value="Genomic_DNA"/>
</dbReference>
<feature type="compositionally biased region" description="Polar residues" evidence="1">
    <location>
        <begin position="25"/>
        <end position="47"/>
    </location>
</feature>
<sequence>MKTLLGTLMLCFICWGCQQEEIDSTGTTAPTSTPVKTQNNDEQSSANEDPEPFTGDTCEDLEIPSWDRQINRLTENRCVRCHNDSFAWNGVQLQTYELFMENAEISKERLEKGELSFDIFIYEIQMYLDWFDAGMPKTERDCATS</sequence>
<dbReference type="OrthoDB" id="5312291at2"/>
<organism evidence="2 3">
    <name type="scientific">Pseudobacteriovorax antillogorgiicola</name>
    <dbReference type="NCBI Taxonomy" id="1513793"/>
    <lineage>
        <taxon>Bacteria</taxon>
        <taxon>Pseudomonadati</taxon>
        <taxon>Bdellovibrionota</taxon>
        <taxon>Oligoflexia</taxon>
        <taxon>Oligoflexales</taxon>
        <taxon>Pseudobacteriovoracaceae</taxon>
        <taxon>Pseudobacteriovorax</taxon>
    </lineage>
</organism>
<protein>
    <submittedName>
        <fullName evidence="2">Uncharacterized protein</fullName>
    </submittedName>
</protein>
<dbReference type="RefSeq" id="WP_132317341.1">
    <property type="nucleotide sequence ID" value="NZ_FWZT01000005.1"/>
</dbReference>
<dbReference type="AlphaFoldDB" id="A0A1Y6BIV3"/>
<reference evidence="3" key="1">
    <citation type="submission" date="2017-04" db="EMBL/GenBank/DDBJ databases">
        <authorList>
            <person name="Varghese N."/>
            <person name="Submissions S."/>
        </authorList>
    </citation>
    <scope>NUCLEOTIDE SEQUENCE [LARGE SCALE GENOMIC DNA]</scope>
    <source>
        <strain evidence="3">RKEM611</strain>
    </source>
</reference>
<name>A0A1Y6BIV3_9BACT</name>
<evidence type="ECO:0000313" key="2">
    <source>
        <dbReference type="EMBL" id="SMF12609.1"/>
    </source>
</evidence>
<accession>A0A1Y6BIV3</accession>